<comment type="caution">
    <text evidence="6">The sequence shown here is derived from an EMBL/GenBank/DDBJ whole genome shotgun (WGS) entry which is preliminary data.</text>
</comment>
<evidence type="ECO:0000313" key="7">
    <source>
        <dbReference type="Proteomes" id="UP001353858"/>
    </source>
</evidence>
<feature type="region of interest" description="Disordered" evidence="5">
    <location>
        <begin position="151"/>
        <end position="171"/>
    </location>
</feature>
<feature type="region of interest" description="Disordered" evidence="5">
    <location>
        <begin position="109"/>
        <end position="136"/>
    </location>
</feature>
<dbReference type="PANTHER" id="PTHR21308:SF1">
    <property type="entry name" value="PHYTANOYL-COA DIOXYGENASE, PEROXISOMAL"/>
    <property type="match status" value="1"/>
</dbReference>
<dbReference type="EC" id="1.14.11.18" evidence="2"/>
<evidence type="ECO:0000256" key="3">
    <source>
        <dbReference type="ARBA" id="ARBA00034921"/>
    </source>
</evidence>
<dbReference type="PANTHER" id="PTHR21308">
    <property type="entry name" value="PHYTANOYL-COA ALPHA-HYDROXYLASE"/>
    <property type="match status" value="1"/>
</dbReference>
<dbReference type="SUPFAM" id="SSF51197">
    <property type="entry name" value="Clavaminate synthase-like"/>
    <property type="match status" value="2"/>
</dbReference>
<dbReference type="Pfam" id="PF05721">
    <property type="entry name" value="PhyH"/>
    <property type="match status" value="2"/>
</dbReference>
<accession>A0AAN7PQS3</accession>
<evidence type="ECO:0000313" key="6">
    <source>
        <dbReference type="EMBL" id="KAK4874189.1"/>
    </source>
</evidence>
<reference evidence="7" key="1">
    <citation type="submission" date="2023-01" db="EMBL/GenBank/DDBJ databases">
        <title>Key to firefly adult light organ development and bioluminescence: homeobox transcription factors regulate luciferase expression and transportation to peroxisome.</title>
        <authorList>
            <person name="Fu X."/>
        </authorList>
    </citation>
    <scope>NUCLEOTIDE SEQUENCE [LARGE SCALE GENOMIC DNA]</scope>
</reference>
<feature type="compositionally biased region" description="Acidic residues" evidence="5">
    <location>
        <begin position="110"/>
        <end position="135"/>
    </location>
</feature>
<keyword evidence="7" id="KW-1185">Reference proteome</keyword>
<organism evidence="6 7">
    <name type="scientific">Aquatica leii</name>
    <dbReference type="NCBI Taxonomy" id="1421715"/>
    <lineage>
        <taxon>Eukaryota</taxon>
        <taxon>Metazoa</taxon>
        <taxon>Ecdysozoa</taxon>
        <taxon>Arthropoda</taxon>
        <taxon>Hexapoda</taxon>
        <taxon>Insecta</taxon>
        <taxon>Pterygota</taxon>
        <taxon>Neoptera</taxon>
        <taxon>Endopterygota</taxon>
        <taxon>Coleoptera</taxon>
        <taxon>Polyphaga</taxon>
        <taxon>Elateriformia</taxon>
        <taxon>Elateroidea</taxon>
        <taxon>Lampyridae</taxon>
        <taxon>Luciolinae</taxon>
        <taxon>Aquatica</taxon>
    </lineage>
</organism>
<name>A0AAN7PQS3_9COLE</name>
<dbReference type="InterPro" id="IPR008775">
    <property type="entry name" value="Phytyl_CoA_dOase-like"/>
</dbReference>
<evidence type="ECO:0000256" key="2">
    <source>
        <dbReference type="ARBA" id="ARBA00034809"/>
    </source>
</evidence>
<proteinExistence type="inferred from homology"/>
<comment type="similarity">
    <text evidence="1">Belongs to the PhyH family.</text>
</comment>
<dbReference type="AlphaFoldDB" id="A0AAN7PQS3"/>
<dbReference type="InterPro" id="IPR047128">
    <property type="entry name" value="PhyH"/>
</dbReference>
<evidence type="ECO:0000256" key="1">
    <source>
        <dbReference type="ARBA" id="ARBA00005830"/>
    </source>
</evidence>
<dbReference type="Proteomes" id="UP001353858">
    <property type="component" value="Unassembled WGS sequence"/>
</dbReference>
<protein>
    <recommendedName>
        <fullName evidence="2">phytanoyl-CoA dioxygenase</fullName>
        <ecNumber evidence="2">1.14.11.18</ecNumber>
    </recommendedName>
    <alternativeName>
        <fullName evidence="3">Phytanic acid oxidase</fullName>
    </alternativeName>
    <alternativeName>
        <fullName evidence="4">Phytanoyl-CoA alpha-hydroxylase</fullName>
    </alternativeName>
</protein>
<evidence type="ECO:0000256" key="5">
    <source>
        <dbReference type="SAM" id="MobiDB-lite"/>
    </source>
</evidence>
<gene>
    <name evidence="6" type="ORF">RN001_013549</name>
</gene>
<dbReference type="GO" id="GO:0001561">
    <property type="term" value="P:fatty acid alpha-oxidation"/>
    <property type="evidence" value="ECO:0007669"/>
    <property type="project" value="InterPro"/>
</dbReference>
<dbReference type="EMBL" id="JARPUR010000006">
    <property type="protein sequence ID" value="KAK4874189.1"/>
    <property type="molecule type" value="Genomic_DNA"/>
</dbReference>
<dbReference type="GO" id="GO:0048244">
    <property type="term" value="F:phytanoyl-CoA dioxygenase activity"/>
    <property type="evidence" value="ECO:0007669"/>
    <property type="project" value="UniProtKB-EC"/>
</dbReference>
<sequence>MSPTPRSKKAAQMVLSVLDDLNQSQMCPEGVSERKLTDLLSKEYEMPQTYKKDIVTALNRGVEFGAIEKKNRKYTIGAVFPVGDSDTSVPSTSAQSTSSEISQIAVQSFSEEEISEASDNEQEDTDIEYDESEDEPGVKFADWFNREKKQSKPEVVKKAPGPVDLSQNPNDLTFTTSFGSTVTVSEISEADDTDIDITDSSVEIDITDNIDARLLFKRPSSDNSPSLNDVYLLTNNDKSSNREILQLFHVVKFLKLQRCCRKTYQYTKDGVYLTTEQRDFFEENGYIIVPNLFDPEYLDQCNERFIDYCEKRLQTKGVTYMYDDYLRKKGYTGEYAVNRIHHVHFDNVLSKYATSKPMLDIVQSIIGTPNISCMHSMFLNKPPNSDVDSSRQPMHQDLYFFHYRPANSIVATWTALEKVTVENGCLYVVPKSHKAGLVQHEYPENIKTISFYGVPEKDFTTVNLLMEKGDTVFFHPMVLHGSHPNVTQGFRKSIACHFADSNCDIIEITDEKTKRDQAVLSRKWGYGESDYQQLWRKKSWVARGSPGSINKKYEYTKDSVYLTNEQRDFYEENGYLIIRNLVDPVLLDACKQRFIDICNKKVQTKGVSAMKDVYLKKLGLKGESVISRIQNIYFDDVLSKYVTYQPIVDVVQSIIGPNISSCHSIFMNKPPNSEKDSSRHPMHQDLYFFPFRPENSIVASWTAVECVNEENGCLFVVPKSHKMKLLPHDYPPNVESKSFFGVLDVENYSPVNLIMEVGDTVFFHPCLLHGSGPNISKRYRKSLACHYVDSNCDLVDITGEKLKQDQKELSDKWGYGKNSLKIFWKKKCWLVRGSPGSIHVLDNKL</sequence>
<dbReference type="Gene3D" id="2.60.120.620">
    <property type="entry name" value="q2cbj1_9rhob like domain"/>
    <property type="match status" value="2"/>
</dbReference>
<evidence type="ECO:0000256" key="4">
    <source>
        <dbReference type="ARBA" id="ARBA00034924"/>
    </source>
</evidence>